<feature type="modified residue" description="4-aspartylphosphate" evidence="9">
    <location>
        <position position="1238"/>
    </location>
</feature>
<dbReference type="EMBL" id="FNNJ01000002">
    <property type="protein sequence ID" value="SDW75087.1"/>
    <property type="molecule type" value="Genomic_DNA"/>
</dbReference>
<feature type="coiled-coil region" evidence="10">
    <location>
        <begin position="895"/>
        <end position="936"/>
    </location>
</feature>
<keyword evidence="10" id="KW-0175">Coiled coil</keyword>
<dbReference type="SUPFAM" id="SSF52172">
    <property type="entry name" value="CheY-like"/>
    <property type="match status" value="1"/>
</dbReference>
<dbReference type="CDD" id="cd00082">
    <property type="entry name" value="HisKA"/>
    <property type="match status" value="1"/>
</dbReference>
<evidence type="ECO:0000256" key="5">
    <source>
        <dbReference type="ARBA" id="ARBA00022741"/>
    </source>
</evidence>
<proteinExistence type="predicted"/>
<dbReference type="InterPro" id="IPR011006">
    <property type="entry name" value="CheY-like_superfamily"/>
</dbReference>
<dbReference type="PROSITE" id="PS50112">
    <property type="entry name" value="PAS"/>
    <property type="match status" value="5"/>
</dbReference>
<keyword evidence="6" id="KW-0418">Kinase</keyword>
<evidence type="ECO:0000256" key="10">
    <source>
        <dbReference type="SAM" id="Coils"/>
    </source>
</evidence>
<dbReference type="PANTHER" id="PTHR43304:SF1">
    <property type="entry name" value="PAC DOMAIN-CONTAINING PROTEIN"/>
    <property type="match status" value="1"/>
</dbReference>
<dbReference type="EC" id="2.7.13.3" evidence="2"/>
<dbReference type="SUPFAM" id="SSF47384">
    <property type="entry name" value="Homodimeric domain of signal transducing histidine kinase"/>
    <property type="match status" value="1"/>
</dbReference>
<evidence type="ECO:0000256" key="2">
    <source>
        <dbReference type="ARBA" id="ARBA00012438"/>
    </source>
</evidence>
<feature type="domain" description="PAC" evidence="14">
    <location>
        <begin position="852"/>
        <end position="904"/>
    </location>
</feature>
<dbReference type="Pfam" id="PF02518">
    <property type="entry name" value="HATPase_c"/>
    <property type="match status" value="1"/>
</dbReference>
<reference evidence="15 16" key="1">
    <citation type="submission" date="2016-10" db="EMBL/GenBank/DDBJ databases">
        <authorList>
            <person name="de Groot N.N."/>
        </authorList>
    </citation>
    <scope>NUCLEOTIDE SEQUENCE [LARGE SCALE GENOMIC DNA]</scope>
    <source>
        <strain evidence="15 16">DSM 24956</strain>
    </source>
</reference>
<sequence>MENYLKKELYELVKKDERIFDFIQNGSLDGLWYWDLENPENEWMSERFWEVLGYDSKKMPHLTSSWQDIINQDDLKLAISNFNKHIENPKHPYDQIVRYTHANKSTVWIRCRGIAIRNELGEATRMLGAHQDITSLKNAELKLQKEKELTQESEEKYKSMYNNSPLAFQSLDIDGNIIETNPRWLQILGYNKEDVIGKWFGSFLEESYVAAFKKNFPIFKKQGFINNVQFKMVKKNGQFVYVEFEGCIGLNQQGDFKQTYCTFKDITNEIVAKNKLNESETLYKVLFEQSATGIAHFDAKGNFIQVNKKYCDIVGYKKSELLDLNFKQITHPDDLEMDAEFTKKVINNELNEFTIEKRYIHKNKRIIWIRLYSNVIRNSKGGIKHTISTIIDITQEKEVNEAIIESENKFKGIYEHANIGIAVSNNKGIVTDVNNEFLQLTGYSKEEFLNFHFSDISYAEDLEVEIPLFTKLSKGEIDNYRIVKKIKTKNKDFVWVDASITAKKNANNQVDSLIVMIVDITEQKKATEVVDTFFDQPMNIHLISSIEGKILRVNKGWTTILGYSKEELVGTLFLDLIHPNDVDKTLDVMKKLNEGHTTFSFENRYKHKKGHYVTLNWSAIITKHNKIIHAVAQDVTETKITQTKLKESEERLRLSTQNSGIAIWEHNFETKKTKLSENHNKLYGLGINNDIDFYAIKRTIHKDDIDKYNKTINEIKSINSKNNYQIDFRVVWPDKSIHWLDASGEVAKRNKKGETLLVRGTLIDITKRKEAQEKIRESEEKLRLTIDKSPLGITINDMNGNFISSNEAYKKITGYTEKELQKLSFYDITHPDDLKQNKALFNKMATQQDNGFQLEKRYIRKDKKIINVLIHAGTIYNNNGEPEFGMAFIEDITERKLNEQKILDQNNKYENLTEELLNTNDQLRIAKEKAEESNRLKTEFLHNMSHEIRTPMNGIIGFSNILSDTTLSNEKQNYYASIIQNSSKQLLRVIDDILEISTLETKQIKLQEEAFYLNDFIMELFSIYDLKSKEQNIPIYVHKDLKDEESLIISDKSKLHKIFSNLLDNAFKYTHNGHIELGYLKEDSKLNIYVKDTGIGILPKNKVRIFERFTQEERDISNSTGGLGLGLSISKENAQLLGGDIFLESEKGAGSTFSVKIPHKPGNENIVINTKIKEETKESKKNTYTILIAEDEEVNYLYLEAVLQETDSVNFDLIHAINGQESVDICKQNSNIDLVLMDIKMPIMNGYEATEKIKTIHPKLPVIAQTAYSTEQDKELALKHGCNDFISKPIKKDKLEHIIFKYLN</sequence>
<dbReference type="Pfam" id="PF00512">
    <property type="entry name" value="HisKA"/>
    <property type="match status" value="1"/>
</dbReference>
<dbReference type="GO" id="GO:0000155">
    <property type="term" value="F:phosphorelay sensor kinase activity"/>
    <property type="evidence" value="ECO:0007669"/>
    <property type="project" value="InterPro"/>
</dbReference>
<feature type="domain" description="PAC" evidence="14">
    <location>
        <begin position="476"/>
        <end position="532"/>
    </location>
</feature>
<feature type="domain" description="PAS" evidence="13">
    <location>
        <begin position="153"/>
        <end position="198"/>
    </location>
</feature>
<dbReference type="PANTHER" id="PTHR43304">
    <property type="entry name" value="PHYTOCHROME-LIKE PROTEIN CPH1"/>
    <property type="match status" value="1"/>
</dbReference>
<dbReference type="SMART" id="SM00388">
    <property type="entry name" value="HisKA"/>
    <property type="match status" value="1"/>
</dbReference>
<dbReference type="GO" id="GO:0005524">
    <property type="term" value="F:ATP binding"/>
    <property type="evidence" value="ECO:0007669"/>
    <property type="project" value="UniProtKB-KW"/>
</dbReference>
<dbReference type="PROSITE" id="PS50110">
    <property type="entry name" value="RESPONSE_REGULATORY"/>
    <property type="match status" value="1"/>
</dbReference>
<dbReference type="Proteomes" id="UP000199595">
    <property type="component" value="Unassembled WGS sequence"/>
</dbReference>
<accession>A0A1H2W3I7</accession>
<keyword evidence="8" id="KW-0902">Two-component regulatory system</keyword>
<evidence type="ECO:0000256" key="1">
    <source>
        <dbReference type="ARBA" id="ARBA00000085"/>
    </source>
</evidence>
<dbReference type="InterPro" id="IPR013655">
    <property type="entry name" value="PAS_fold_3"/>
</dbReference>
<keyword evidence="7" id="KW-0067">ATP-binding</keyword>
<feature type="domain" description="PAS" evidence="13">
    <location>
        <begin position="542"/>
        <end position="596"/>
    </location>
</feature>
<comment type="catalytic activity">
    <reaction evidence="1">
        <text>ATP + protein L-histidine = ADP + protein N-phospho-L-histidine.</text>
        <dbReference type="EC" id="2.7.13.3"/>
    </reaction>
</comment>
<feature type="domain" description="PAC" evidence="14">
    <location>
        <begin position="353"/>
        <end position="405"/>
    </location>
</feature>
<dbReference type="Gene3D" id="3.40.50.2300">
    <property type="match status" value="1"/>
</dbReference>
<organism evidence="15 16">
    <name type="scientific">Lutibacter oricola</name>
    <dbReference type="NCBI Taxonomy" id="762486"/>
    <lineage>
        <taxon>Bacteria</taxon>
        <taxon>Pseudomonadati</taxon>
        <taxon>Bacteroidota</taxon>
        <taxon>Flavobacteriia</taxon>
        <taxon>Flavobacteriales</taxon>
        <taxon>Flavobacteriaceae</taxon>
        <taxon>Lutibacter</taxon>
    </lineage>
</organism>
<dbReference type="SUPFAM" id="SSF55785">
    <property type="entry name" value="PYP-like sensor domain (PAS domain)"/>
    <property type="match status" value="7"/>
</dbReference>
<feature type="domain" description="PAC" evidence="14">
    <location>
        <begin position="724"/>
        <end position="777"/>
    </location>
</feature>
<dbReference type="SUPFAM" id="SSF55874">
    <property type="entry name" value="ATPase domain of HSP90 chaperone/DNA topoisomerase II/histidine kinase"/>
    <property type="match status" value="1"/>
</dbReference>
<evidence type="ECO:0000313" key="15">
    <source>
        <dbReference type="EMBL" id="SDW75087.1"/>
    </source>
</evidence>
<dbReference type="InterPro" id="IPR036097">
    <property type="entry name" value="HisK_dim/P_sf"/>
</dbReference>
<dbReference type="OrthoDB" id="9811889at2"/>
<dbReference type="Pfam" id="PF13426">
    <property type="entry name" value="PAS_9"/>
    <property type="match status" value="3"/>
</dbReference>
<dbReference type="InterPro" id="IPR036890">
    <property type="entry name" value="HATPase_C_sf"/>
</dbReference>
<evidence type="ECO:0000256" key="8">
    <source>
        <dbReference type="ARBA" id="ARBA00023012"/>
    </source>
</evidence>
<keyword evidence="3 9" id="KW-0597">Phosphoprotein</keyword>
<dbReference type="InterPro" id="IPR003594">
    <property type="entry name" value="HATPase_dom"/>
</dbReference>
<dbReference type="InterPro" id="IPR003661">
    <property type="entry name" value="HisK_dim/P_dom"/>
</dbReference>
<dbReference type="CDD" id="cd00130">
    <property type="entry name" value="PAS"/>
    <property type="match status" value="6"/>
</dbReference>
<dbReference type="InterPro" id="IPR000014">
    <property type="entry name" value="PAS"/>
</dbReference>
<dbReference type="InterPro" id="IPR000700">
    <property type="entry name" value="PAS-assoc_C"/>
</dbReference>
<evidence type="ECO:0000256" key="7">
    <source>
        <dbReference type="ARBA" id="ARBA00022840"/>
    </source>
</evidence>
<feature type="domain" description="Histidine kinase" evidence="11">
    <location>
        <begin position="943"/>
        <end position="1161"/>
    </location>
</feature>
<dbReference type="PROSITE" id="PS50109">
    <property type="entry name" value="HIS_KIN"/>
    <property type="match status" value="1"/>
</dbReference>
<name>A0A1H2W3I7_9FLAO</name>
<dbReference type="InterPro" id="IPR001610">
    <property type="entry name" value="PAC"/>
</dbReference>
<dbReference type="InterPro" id="IPR001789">
    <property type="entry name" value="Sig_transdc_resp-reg_receiver"/>
</dbReference>
<dbReference type="RefSeq" id="WP_090120696.1">
    <property type="nucleotide sequence ID" value="NZ_FNNJ01000002.1"/>
</dbReference>
<dbReference type="SMART" id="SM00448">
    <property type="entry name" value="REC"/>
    <property type="match status" value="1"/>
</dbReference>
<dbReference type="Gene3D" id="2.10.70.100">
    <property type="match status" value="1"/>
</dbReference>
<dbReference type="SMART" id="SM00387">
    <property type="entry name" value="HATPase_c"/>
    <property type="match status" value="1"/>
</dbReference>
<feature type="domain" description="PAC" evidence="14">
    <location>
        <begin position="226"/>
        <end position="278"/>
    </location>
</feature>
<feature type="domain" description="PAS" evidence="13">
    <location>
        <begin position="406"/>
        <end position="450"/>
    </location>
</feature>
<evidence type="ECO:0000256" key="9">
    <source>
        <dbReference type="PROSITE-ProRule" id="PRU00169"/>
    </source>
</evidence>
<evidence type="ECO:0000313" key="16">
    <source>
        <dbReference type="Proteomes" id="UP000199595"/>
    </source>
</evidence>
<evidence type="ECO:0000259" key="12">
    <source>
        <dbReference type="PROSITE" id="PS50110"/>
    </source>
</evidence>
<feature type="domain" description="PAS" evidence="13">
    <location>
        <begin position="279"/>
        <end position="349"/>
    </location>
</feature>
<feature type="domain" description="PAS" evidence="13">
    <location>
        <begin position="778"/>
        <end position="848"/>
    </location>
</feature>
<dbReference type="PROSITE" id="PS50113">
    <property type="entry name" value="PAC"/>
    <property type="match status" value="6"/>
</dbReference>
<dbReference type="Gene3D" id="3.30.565.10">
    <property type="entry name" value="Histidine kinase-like ATPase, C-terminal domain"/>
    <property type="match status" value="1"/>
</dbReference>
<keyword evidence="4" id="KW-0808">Transferase</keyword>
<dbReference type="SMART" id="SM00091">
    <property type="entry name" value="PAS"/>
    <property type="match status" value="6"/>
</dbReference>
<evidence type="ECO:0000256" key="4">
    <source>
        <dbReference type="ARBA" id="ARBA00022679"/>
    </source>
</evidence>
<dbReference type="InterPro" id="IPR005467">
    <property type="entry name" value="His_kinase_dom"/>
</dbReference>
<protein>
    <recommendedName>
        <fullName evidence="2">histidine kinase</fullName>
        <ecNumber evidence="2">2.7.13.3</ecNumber>
    </recommendedName>
</protein>
<dbReference type="SMART" id="SM00086">
    <property type="entry name" value="PAC"/>
    <property type="match status" value="7"/>
</dbReference>
<keyword evidence="5" id="KW-0547">Nucleotide-binding</keyword>
<evidence type="ECO:0000259" key="13">
    <source>
        <dbReference type="PROSITE" id="PS50112"/>
    </source>
</evidence>
<evidence type="ECO:0000259" key="11">
    <source>
        <dbReference type="PROSITE" id="PS50109"/>
    </source>
</evidence>
<dbReference type="NCBIfam" id="TIGR00229">
    <property type="entry name" value="sensory_box"/>
    <property type="match status" value="7"/>
</dbReference>
<keyword evidence="16" id="KW-1185">Reference proteome</keyword>
<evidence type="ECO:0000259" key="14">
    <source>
        <dbReference type="PROSITE" id="PS50113"/>
    </source>
</evidence>
<dbReference type="Gene3D" id="3.30.450.20">
    <property type="entry name" value="PAS domain"/>
    <property type="match status" value="7"/>
</dbReference>
<dbReference type="InterPro" id="IPR004358">
    <property type="entry name" value="Sig_transdc_His_kin-like_C"/>
</dbReference>
<evidence type="ECO:0000256" key="3">
    <source>
        <dbReference type="ARBA" id="ARBA00022553"/>
    </source>
</evidence>
<dbReference type="InterPro" id="IPR035965">
    <property type="entry name" value="PAS-like_dom_sf"/>
</dbReference>
<evidence type="ECO:0000256" key="6">
    <source>
        <dbReference type="ARBA" id="ARBA00022777"/>
    </source>
</evidence>
<dbReference type="Gene3D" id="1.10.287.130">
    <property type="match status" value="1"/>
</dbReference>
<dbReference type="Pfam" id="PF00072">
    <property type="entry name" value="Response_reg"/>
    <property type="match status" value="1"/>
</dbReference>
<feature type="domain" description="PAC" evidence="14">
    <location>
        <begin position="93"/>
        <end position="145"/>
    </location>
</feature>
<dbReference type="CDD" id="cd17546">
    <property type="entry name" value="REC_hyHK_CKI1_RcsC-like"/>
    <property type="match status" value="1"/>
</dbReference>
<dbReference type="Pfam" id="PF08447">
    <property type="entry name" value="PAS_3"/>
    <property type="match status" value="4"/>
</dbReference>
<dbReference type="STRING" id="762486.SAMN05444411_102101"/>
<dbReference type="InterPro" id="IPR052162">
    <property type="entry name" value="Sensor_kinase/Photoreceptor"/>
</dbReference>
<dbReference type="FunFam" id="1.10.287.130:FF:000002">
    <property type="entry name" value="Two-component osmosensing histidine kinase"/>
    <property type="match status" value="1"/>
</dbReference>
<dbReference type="PRINTS" id="PR00344">
    <property type="entry name" value="BCTRLSENSOR"/>
</dbReference>
<gene>
    <name evidence="15" type="ORF">SAMN05444411_102101</name>
</gene>
<feature type="domain" description="Response regulatory" evidence="12">
    <location>
        <begin position="1185"/>
        <end position="1303"/>
    </location>
</feature>